<evidence type="ECO:0000256" key="6">
    <source>
        <dbReference type="HAMAP-Rule" id="MF_02079"/>
    </source>
</evidence>
<keyword evidence="3 6" id="KW-0133">Cell shape</keyword>
<accession>A0A2U0SGQ7</accession>
<name>A0A2U0SGQ7_9SPHN</name>
<keyword evidence="8" id="KW-1185">Reference proteome</keyword>
<feature type="transmembrane region" description="Helical" evidence="6">
    <location>
        <begin position="187"/>
        <end position="206"/>
    </location>
</feature>
<dbReference type="GO" id="GO:0032153">
    <property type="term" value="C:cell division site"/>
    <property type="evidence" value="ECO:0007669"/>
    <property type="project" value="TreeGrafter"/>
</dbReference>
<dbReference type="GO" id="GO:0015648">
    <property type="term" value="F:lipid-linked peptidoglycan transporter activity"/>
    <property type="evidence" value="ECO:0007669"/>
    <property type="project" value="TreeGrafter"/>
</dbReference>
<evidence type="ECO:0000256" key="2">
    <source>
        <dbReference type="ARBA" id="ARBA00022692"/>
    </source>
</evidence>
<organism evidence="7 8">
    <name type="scientific">Sphingomonas pokkalii</name>
    <dbReference type="NCBI Taxonomy" id="2175090"/>
    <lineage>
        <taxon>Bacteria</taxon>
        <taxon>Pseudomonadati</taxon>
        <taxon>Pseudomonadota</taxon>
        <taxon>Alphaproteobacteria</taxon>
        <taxon>Sphingomonadales</taxon>
        <taxon>Sphingomonadaceae</taxon>
        <taxon>Sphingomonas</taxon>
    </lineage>
</organism>
<evidence type="ECO:0000313" key="8">
    <source>
        <dbReference type="Proteomes" id="UP000245890"/>
    </source>
</evidence>
<proteinExistence type="inferred from homology"/>
<dbReference type="HAMAP" id="MF_02079">
    <property type="entry name" value="PGT_RodA"/>
    <property type="match status" value="1"/>
</dbReference>
<evidence type="ECO:0000256" key="3">
    <source>
        <dbReference type="ARBA" id="ARBA00022960"/>
    </source>
</evidence>
<dbReference type="GO" id="GO:0051301">
    <property type="term" value="P:cell division"/>
    <property type="evidence" value="ECO:0007669"/>
    <property type="project" value="InterPro"/>
</dbReference>
<feature type="transmembrane region" description="Helical" evidence="6">
    <location>
        <begin position="341"/>
        <end position="362"/>
    </location>
</feature>
<dbReference type="GO" id="GO:0008955">
    <property type="term" value="F:peptidoglycan glycosyltransferase activity"/>
    <property type="evidence" value="ECO:0007669"/>
    <property type="project" value="UniProtKB-UniRule"/>
</dbReference>
<feature type="transmembrane region" description="Helical" evidence="6">
    <location>
        <begin position="75"/>
        <end position="94"/>
    </location>
</feature>
<comment type="function">
    <text evidence="6">Peptidoglycan polymerase that is essential for cell wall elongation.</text>
</comment>
<protein>
    <recommendedName>
        <fullName evidence="6">Peptidoglycan glycosyltransferase MrdB</fullName>
        <shortName evidence="6">PGT</shortName>
        <ecNumber evidence="6">2.4.99.28</ecNumber>
    </recommendedName>
    <alternativeName>
        <fullName evidence="6">Cell elongation protein RodA</fullName>
    </alternativeName>
    <alternativeName>
        <fullName evidence="6">Cell wall polymerase</fullName>
    </alternativeName>
    <alternativeName>
        <fullName evidence="6">Peptidoglycan polymerase</fullName>
        <shortName evidence="6">PG polymerase</shortName>
    </alternativeName>
</protein>
<dbReference type="EC" id="2.4.99.28" evidence="6"/>
<feature type="transmembrane region" description="Helical" evidence="6">
    <location>
        <begin position="275"/>
        <end position="296"/>
    </location>
</feature>
<keyword evidence="6" id="KW-0573">Peptidoglycan synthesis</keyword>
<feature type="transmembrane region" description="Helical" evidence="6">
    <location>
        <begin position="165"/>
        <end position="182"/>
    </location>
</feature>
<feature type="transmembrane region" description="Helical" evidence="6">
    <location>
        <begin position="51"/>
        <end position="69"/>
    </location>
</feature>
<dbReference type="PANTHER" id="PTHR30474">
    <property type="entry name" value="CELL CYCLE PROTEIN"/>
    <property type="match status" value="1"/>
</dbReference>
<dbReference type="OrthoDB" id="9768187at2"/>
<evidence type="ECO:0000256" key="5">
    <source>
        <dbReference type="ARBA" id="ARBA00023136"/>
    </source>
</evidence>
<feature type="transmembrane region" description="Helical" evidence="6">
    <location>
        <begin position="140"/>
        <end position="159"/>
    </location>
</feature>
<keyword evidence="6" id="KW-0961">Cell wall biogenesis/degradation</keyword>
<dbReference type="InterPro" id="IPR011923">
    <property type="entry name" value="RodA/MrdB"/>
</dbReference>
<dbReference type="InterPro" id="IPR001182">
    <property type="entry name" value="FtsW/RodA"/>
</dbReference>
<dbReference type="GO" id="GO:0008360">
    <property type="term" value="P:regulation of cell shape"/>
    <property type="evidence" value="ECO:0007669"/>
    <property type="project" value="UniProtKB-KW"/>
</dbReference>
<sequence>MARPGDGIVPSQVAQLPWKVLFLVLAIGGFGLVVLYSAAGGSIRPWAINQGTRFLLFFAVAIAMSRVPVRIWSQGALPVYGLLVIALLGVELLGKVAGGSQRWISLGGFQFQPSELMKPMIVLALARFYEMLPASETRKFVAIWPACVLIGVPALLVIMQPDLGTGLMITGCGVMVMFLAGVPLRLFIAGALALAIAAPLAFNFALHDYQRNRVLIFLDPERDKLGTGYHITQSKIAIGSGGIFGKGFLKGTQSHLDYLPEGQTDFALATMMEEWGLVGGVFLIIAFGLLIAWGIGVGMRAKTRFGRLTAAGLSGTMFLYCSINMAMVIGLAPVVGVPLPLISFGGTAVMTFMLCLGLLLSIDRDARTKTRW</sequence>
<feature type="transmembrane region" description="Helical" evidence="6">
    <location>
        <begin position="308"/>
        <end position="335"/>
    </location>
</feature>
<evidence type="ECO:0000256" key="1">
    <source>
        <dbReference type="ARBA" id="ARBA00004141"/>
    </source>
</evidence>
<gene>
    <name evidence="6" type="primary">mrdB</name>
    <name evidence="6" type="synonym">rodA</name>
    <name evidence="7" type="ORF">DD559_15310</name>
</gene>
<dbReference type="PANTHER" id="PTHR30474:SF1">
    <property type="entry name" value="PEPTIDOGLYCAN GLYCOSYLTRANSFERASE MRDB"/>
    <property type="match status" value="1"/>
</dbReference>
<dbReference type="GO" id="GO:0009252">
    <property type="term" value="P:peptidoglycan biosynthetic process"/>
    <property type="evidence" value="ECO:0007669"/>
    <property type="project" value="UniProtKB-UniRule"/>
</dbReference>
<dbReference type="AlphaFoldDB" id="A0A2U0SGQ7"/>
<comment type="caution">
    <text evidence="7">The sequence shown here is derived from an EMBL/GenBank/DDBJ whole genome shotgun (WGS) entry which is preliminary data.</text>
</comment>
<dbReference type="GO" id="GO:0071555">
    <property type="term" value="P:cell wall organization"/>
    <property type="evidence" value="ECO:0007669"/>
    <property type="project" value="UniProtKB-KW"/>
</dbReference>
<dbReference type="UniPathway" id="UPA00219"/>
<dbReference type="RefSeq" id="WP_116469950.1">
    <property type="nucleotide sequence ID" value="NZ_QENQ01000001.1"/>
</dbReference>
<dbReference type="GO" id="GO:0005886">
    <property type="term" value="C:plasma membrane"/>
    <property type="evidence" value="ECO:0007669"/>
    <property type="project" value="UniProtKB-SubCell"/>
</dbReference>
<evidence type="ECO:0000313" key="7">
    <source>
        <dbReference type="EMBL" id="PVX30539.1"/>
    </source>
</evidence>
<keyword evidence="6" id="KW-0328">Glycosyltransferase</keyword>
<keyword evidence="5 6" id="KW-0472">Membrane</keyword>
<keyword evidence="4 6" id="KW-1133">Transmembrane helix</keyword>
<keyword evidence="2 6" id="KW-0812">Transmembrane</keyword>
<dbReference type="Proteomes" id="UP000245890">
    <property type="component" value="Unassembled WGS sequence"/>
</dbReference>
<keyword evidence="6" id="KW-1003">Cell membrane</keyword>
<comment type="subcellular location">
    <subcellularLocation>
        <location evidence="6">Cell inner membrane</location>
        <topology evidence="6">Multi-pass membrane protein</topology>
    </subcellularLocation>
    <subcellularLocation>
        <location evidence="1">Membrane</location>
        <topology evidence="1">Multi-pass membrane protein</topology>
    </subcellularLocation>
</comment>
<feature type="transmembrane region" description="Helical" evidence="6">
    <location>
        <begin position="20"/>
        <end position="39"/>
    </location>
</feature>
<dbReference type="Pfam" id="PF01098">
    <property type="entry name" value="FTSW_RODA_SPOVE"/>
    <property type="match status" value="1"/>
</dbReference>
<comment type="pathway">
    <text evidence="6">Cell wall biogenesis; peptidoglycan biosynthesis.</text>
</comment>
<dbReference type="EMBL" id="QENQ01000001">
    <property type="protein sequence ID" value="PVX30539.1"/>
    <property type="molecule type" value="Genomic_DNA"/>
</dbReference>
<evidence type="ECO:0000256" key="4">
    <source>
        <dbReference type="ARBA" id="ARBA00022989"/>
    </source>
</evidence>
<reference evidence="7 8" key="1">
    <citation type="submission" date="2018-05" db="EMBL/GenBank/DDBJ databases">
        <title>Description of Sphingomonas pokkalii sp nov, isolated from the rhizosphere of saline tolerant pokkali rice and its draft genome analysis.</title>
        <authorList>
            <person name="Menon R."/>
            <person name="Kumari S."/>
            <person name="Rameshkumar N."/>
        </authorList>
    </citation>
    <scope>NUCLEOTIDE SEQUENCE [LARGE SCALE GENOMIC DNA]</scope>
    <source>
        <strain evidence="7 8">L3B27</strain>
    </source>
</reference>
<comment type="catalytic activity">
    <reaction evidence="6">
        <text>[GlcNAc-(1-&gt;4)-Mur2Ac(oyl-L-Ala-gamma-D-Glu-L-Lys-D-Ala-D-Ala)](n)-di-trans,octa-cis-undecaprenyl diphosphate + beta-D-GlcNAc-(1-&gt;4)-Mur2Ac(oyl-L-Ala-gamma-D-Glu-L-Lys-D-Ala-D-Ala)-di-trans,octa-cis-undecaprenyl diphosphate = [GlcNAc-(1-&gt;4)-Mur2Ac(oyl-L-Ala-gamma-D-Glu-L-Lys-D-Ala-D-Ala)](n+1)-di-trans,octa-cis-undecaprenyl diphosphate + di-trans,octa-cis-undecaprenyl diphosphate + H(+)</text>
        <dbReference type="Rhea" id="RHEA:23708"/>
        <dbReference type="Rhea" id="RHEA-COMP:9602"/>
        <dbReference type="Rhea" id="RHEA-COMP:9603"/>
        <dbReference type="ChEBI" id="CHEBI:15378"/>
        <dbReference type="ChEBI" id="CHEBI:58405"/>
        <dbReference type="ChEBI" id="CHEBI:60033"/>
        <dbReference type="ChEBI" id="CHEBI:78435"/>
        <dbReference type="EC" id="2.4.99.28"/>
    </reaction>
</comment>
<keyword evidence="6" id="KW-0997">Cell inner membrane</keyword>
<dbReference type="NCBIfam" id="TIGR02210">
    <property type="entry name" value="rodA_shape"/>
    <property type="match status" value="1"/>
</dbReference>
<keyword evidence="6" id="KW-0808">Transferase</keyword>
<comment type="similarity">
    <text evidence="6">Belongs to the SEDS family. MrdB/RodA subfamily.</text>
</comment>